<dbReference type="EMBL" id="FLYH01000119">
    <property type="protein sequence ID" value="SCA59903.1"/>
    <property type="molecule type" value="Genomic_DNA"/>
</dbReference>
<keyword evidence="1" id="KW-0175">Coiled coil</keyword>
<name>A0A1G4E1N2_PLAVI</name>
<evidence type="ECO:0000256" key="3">
    <source>
        <dbReference type="SAM" id="Phobius"/>
    </source>
</evidence>
<accession>A0A1G4E1N2</accession>
<dbReference type="Pfam" id="PF05795">
    <property type="entry name" value="Plasmodium_Vir"/>
    <property type="match status" value="2"/>
</dbReference>
<evidence type="ECO:0000256" key="1">
    <source>
        <dbReference type="SAM" id="Coils"/>
    </source>
</evidence>
<evidence type="ECO:0000256" key="2">
    <source>
        <dbReference type="SAM" id="MobiDB-lite"/>
    </source>
</evidence>
<sequence>MAKPSSTPVVVSAAELEKSALALKLNTLYEALFPEKEKSKFDEQCNKLDTHDKTYVGVKALCSKFARALEKAAELKDKKEEHKNSCNYLRYWLYDEIGKIKKVERSQKIDSIPFFKDLIDAVNKVNEKIIVGKCTLKFDKNVTLDELIKRNISYIYFKKYNDIKSKSKPENKDECSKHFTYLTNIKSLYDKYYKDHCSSFWPFSSAEPDYFSCRSTYNPKDLLPKVQECKPNKPASTGFTFFGLLSGSPSSRISTTRSVTIAKETPRAAGSEGKNPGSSKNPLPDVPDYFNCTQSFDPKNLLSSVEGCKAKGTGGDGFTLFGLLLGGSPSRTSGTGSATVAKETPRAAGSEAKITGSAKNSSPDGPQKDKGVKGEKEATVPVDSLDELIKRKISYIYFKKYNDIKSSIKPQNKDECSKYFTYLTNMKSLYDKLKNDHCKPSFWPFYSAVPDYFNCTPSFDPKDLLSKAEACKVKGTGGGGLTLFGLLLGGSPSRTSGTGSASVTKETTRASGSEAKITGSDKNASPDVPLKDKAAKEVTKATVAEDRSKGLTSSISHVTVGSSPRPAAEATVRNSAVAGEVLSSQVANLQPRIPLSPSPGIIPGQNALAAVPTTLQIRDNTENGKMADSSTTLESVSDKLDSKFYRNIIMAVAILGTIFFLFYYNMSSGLKSRFPKRKRKKKIFEHNYYEEYEKELAKYESENESLDSQSDRYYLNYQPERDYDY</sequence>
<evidence type="ECO:0000313" key="4">
    <source>
        <dbReference type="EMBL" id="SCA59903.1"/>
    </source>
</evidence>
<feature type="compositionally biased region" description="Basic and acidic residues" evidence="2">
    <location>
        <begin position="366"/>
        <end position="377"/>
    </location>
</feature>
<protein>
    <submittedName>
        <fullName evidence="4">Vir protein, putative</fullName>
    </submittedName>
</protein>
<dbReference type="VEuPathDB" id="PlasmoDB:PVX_063190"/>
<keyword evidence="3" id="KW-1133">Transmembrane helix</keyword>
<feature type="coiled-coil region" evidence="1">
    <location>
        <begin position="58"/>
        <end position="85"/>
    </location>
</feature>
<dbReference type="InterPro" id="IPR008780">
    <property type="entry name" value="Plasmodium_Vir"/>
</dbReference>
<feature type="region of interest" description="Disordered" evidence="2">
    <location>
        <begin position="700"/>
        <end position="725"/>
    </location>
</feature>
<organism evidence="4 5">
    <name type="scientific">Plasmodium vivax</name>
    <name type="common">malaria parasite P. vivax</name>
    <dbReference type="NCBI Taxonomy" id="5855"/>
    <lineage>
        <taxon>Eukaryota</taxon>
        <taxon>Sar</taxon>
        <taxon>Alveolata</taxon>
        <taxon>Apicomplexa</taxon>
        <taxon>Aconoidasida</taxon>
        <taxon>Haemosporida</taxon>
        <taxon>Plasmodiidae</taxon>
        <taxon>Plasmodium</taxon>
        <taxon>Plasmodium (Plasmodium)</taxon>
    </lineage>
</organism>
<gene>
    <name evidence="4" type="ORF">PVT01_000051300</name>
</gene>
<keyword evidence="3" id="KW-0812">Transmembrane</keyword>
<keyword evidence="3" id="KW-0472">Membrane</keyword>
<dbReference type="VEuPathDB" id="PlasmoDB:PVP01_0736900"/>
<evidence type="ECO:0000313" key="5">
    <source>
        <dbReference type="Proteomes" id="UP000196402"/>
    </source>
</evidence>
<feature type="region of interest" description="Disordered" evidence="2">
    <location>
        <begin position="250"/>
        <end position="286"/>
    </location>
</feature>
<dbReference type="AlphaFoldDB" id="A0A1G4E1N2"/>
<dbReference type="VEuPathDB" id="PlasmoDB:PVPAM_000021400"/>
<proteinExistence type="predicted"/>
<feature type="region of interest" description="Disordered" evidence="2">
    <location>
        <begin position="331"/>
        <end position="377"/>
    </location>
</feature>
<feature type="compositionally biased region" description="Low complexity" evidence="2">
    <location>
        <begin position="493"/>
        <end position="502"/>
    </location>
</feature>
<dbReference type="Proteomes" id="UP000196402">
    <property type="component" value="Unassembled WGS sequence"/>
</dbReference>
<dbReference type="VEuPathDB" id="PlasmoDB:PVP01_0010590"/>
<feature type="region of interest" description="Disordered" evidence="2">
    <location>
        <begin position="493"/>
        <end position="535"/>
    </location>
</feature>
<feature type="transmembrane region" description="Helical" evidence="3">
    <location>
        <begin position="644"/>
        <end position="664"/>
    </location>
</feature>
<dbReference type="VEuPathDB" id="PlasmoDB:PVW1_120009900"/>
<reference evidence="4 5" key="1">
    <citation type="submission" date="2016-07" db="EMBL/GenBank/DDBJ databases">
        <authorList>
            <consortium name="Pathogen Informatics"/>
        </authorList>
    </citation>
    <scope>NUCLEOTIDE SEQUENCE [LARGE SCALE GENOMIC DNA]</scope>
</reference>